<evidence type="ECO:0000313" key="2">
    <source>
        <dbReference type="Proteomes" id="UP000221837"/>
    </source>
</evidence>
<sequence length="374" mass="40208">MLPFPIISSTPILEKLVITKIAAGQEHFLFLTSTGDVYGIGKNTYGQLGTGNTITQTDYVKVFSGARDIFCGERISFVIRDSDSAIMATGAVNSTGFSGNISTWQARTNLNVVAAKGVKKICASEKICAILCNDNTLYTVGSGYLGNGVYTSGLQSSLQNVANNAYDISVSTESMYYRDNNQNIYGVGEYWALNLPLTANNQATWASQYGGVYGDMFNPELKTHYRSCLIPGSDRTYAVGLSSFGQLGNNNIADMQGNRVYPITFYLVGKPLFFGSSRGAAYMTMIATADGIYYSGRNTNGNVGFPGAGSAFGTYRQISLSNVIGPSTFDATLIQSLESNQYCTYLLYNNKVFITGLAFDGTSSTSLVPVNIKG</sequence>
<organism evidence="1 2">
    <name type="scientific">Serratia phage BF</name>
    <dbReference type="NCBI Taxonomy" id="1962671"/>
    <lineage>
        <taxon>Viruses</taxon>
        <taxon>Duplodnaviria</taxon>
        <taxon>Heunggongvirae</taxon>
        <taxon>Uroviricota</taxon>
        <taxon>Caudoviricetes</taxon>
        <taxon>Eneladusvirus</taxon>
        <taxon>Eneladusvirus BF</taxon>
    </lineage>
</organism>
<dbReference type="PANTHER" id="PTHR45982:SF1">
    <property type="entry name" value="REGULATOR OF CHROMOSOME CONDENSATION"/>
    <property type="match status" value="1"/>
</dbReference>
<reference evidence="1" key="1">
    <citation type="submission" date="2017-02" db="EMBL/GenBank/DDBJ databases">
        <title>Genome sequence of Serratia marcescens phage BF.</title>
        <authorList>
            <person name="Casey E."/>
            <person name="Fitzgerald B."/>
            <person name="Mahony J."/>
            <person name="Lugli G."/>
            <person name="Ventura M."/>
            <person name="van Sinderen D."/>
        </authorList>
    </citation>
    <scope>NUCLEOTIDE SEQUENCE [LARGE SCALE GENOMIC DNA]</scope>
</reference>
<dbReference type="Pfam" id="PF13540">
    <property type="entry name" value="RCC1_2"/>
    <property type="match status" value="1"/>
</dbReference>
<gene>
    <name evidence="1" type="ORF">BF_0542</name>
</gene>
<accession>A0A1S6UBJ7</accession>
<keyword evidence="2" id="KW-1185">Reference proteome</keyword>
<dbReference type="InterPro" id="IPR051553">
    <property type="entry name" value="Ran_GTPase-activating"/>
</dbReference>
<dbReference type="SUPFAM" id="SSF50985">
    <property type="entry name" value="RCC1/BLIP-II"/>
    <property type="match status" value="1"/>
</dbReference>
<dbReference type="Gene3D" id="2.130.10.30">
    <property type="entry name" value="Regulator of chromosome condensation 1/beta-lactamase-inhibitor protein II"/>
    <property type="match status" value="1"/>
</dbReference>
<name>A0A1S6UBJ7_9CAUD</name>
<dbReference type="PRINTS" id="PR00633">
    <property type="entry name" value="RCCNDNSATION"/>
</dbReference>
<dbReference type="InterPro" id="IPR009091">
    <property type="entry name" value="RCC1/BLIP-II"/>
</dbReference>
<dbReference type="EMBL" id="KY630187">
    <property type="protein sequence ID" value="AQW89067.1"/>
    <property type="molecule type" value="Genomic_DNA"/>
</dbReference>
<proteinExistence type="predicted"/>
<dbReference type="Proteomes" id="UP000221837">
    <property type="component" value="Genome"/>
</dbReference>
<protein>
    <submittedName>
        <fullName evidence="1">Regulator of chromosome condensation RCC1</fullName>
    </submittedName>
</protein>
<dbReference type="InterPro" id="IPR000408">
    <property type="entry name" value="Reg_chr_condens"/>
</dbReference>
<evidence type="ECO:0000313" key="1">
    <source>
        <dbReference type="EMBL" id="AQW89067.1"/>
    </source>
</evidence>
<dbReference type="PANTHER" id="PTHR45982">
    <property type="entry name" value="REGULATOR OF CHROMOSOME CONDENSATION"/>
    <property type="match status" value="1"/>
</dbReference>